<evidence type="ECO:0000259" key="1">
    <source>
        <dbReference type="PROSITE" id="PS50208"/>
    </source>
</evidence>
<evidence type="ECO:0000313" key="3">
    <source>
        <dbReference type="Proteomes" id="UP000023152"/>
    </source>
</evidence>
<dbReference type="Gene3D" id="3.40.50.1460">
    <property type="match status" value="1"/>
</dbReference>
<proteinExistence type="predicted"/>
<evidence type="ECO:0000313" key="2">
    <source>
        <dbReference type="EMBL" id="ETO32399.1"/>
    </source>
</evidence>
<accession>X6P2V3</accession>
<gene>
    <name evidence="2" type="ORF">RFI_04717</name>
</gene>
<dbReference type="Proteomes" id="UP000023152">
    <property type="component" value="Unassembled WGS sequence"/>
</dbReference>
<sequence length="189" mass="21969">MQFIYKNDKTRCTKIYNRLFVDFELRTNEKQYDGLIMIICGHGEDGNILVASDGKQVSIDKIQSSFNCSEMESFKDLPKIFIIDACHDKNIPKSYELTMRGNKTVWGHRDDGFLIIWSTTKGHKVADLSLLSKSMNKVVTSKYKNGYPFKQMLHDIRTDIRSTKSGEYYCVESQDTTDYDIIFQQRKSE</sequence>
<protein>
    <recommendedName>
        <fullName evidence="1">Caspase family p20 domain-containing protein</fullName>
    </recommendedName>
</protein>
<dbReference type="GO" id="GO:0004197">
    <property type="term" value="F:cysteine-type endopeptidase activity"/>
    <property type="evidence" value="ECO:0007669"/>
    <property type="project" value="InterPro"/>
</dbReference>
<dbReference type="EMBL" id="ASPP01004233">
    <property type="protein sequence ID" value="ETO32399.1"/>
    <property type="molecule type" value="Genomic_DNA"/>
</dbReference>
<dbReference type="Pfam" id="PF00656">
    <property type="entry name" value="Peptidase_C14"/>
    <property type="match status" value="1"/>
</dbReference>
<feature type="domain" description="Caspase family p20" evidence="1">
    <location>
        <begin position="22"/>
        <end position="90"/>
    </location>
</feature>
<name>X6P2V3_RETFI</name>
<dbReference type="SUPFAM" id="SSF52129">
    <property type="entry name" value="Caspase-like"/>
    <property type="match status" value="1"/>
</dbReference>
<dbReference type="PROSITE" id="PS50208">
    <property type="entry name" value="CASPASE_P20"/>
    <property type="match status" value="1"/>
</dbReference>
<dbReference type="InterPro" id="IPR001309">
    <property type="entry name" value="Pept_C14_p20"/>
</dbReference>
<keyword evidence="3" id="KW-1185">Reference proteome</keyword>
<dbReference type="InterPro" id="IPR029030">
    <property type="entry name" value="Caspase-like_dom_sf"/>
</dbReference>
<dbReference type="AlphaFoldDB" id="X6P2V3"/>
<organism evidence="2 3">
    <name type="scientific">Reticulomyxa filosa</name>
    <dbReference type="NCBI Taxonomy" id="46433"/>
    <lineage>
        <taxon>Eukaryota</taxon>
        <taxon>Sar</taxon>
        <taxon>Rhizaria</taxon>
        <taxon>Retaria</taxon>
        <taxon>Foraminifera</taxon>
        <taxon>Monothalamids</taxon>
        <taxon>Reticulomyxidae</taxon>
        <taxon>Reticulomyxa</taxon>
    </lineage>
</organism>
<reference evidence="2 3" key="1">
    <citation type="journal article" date="2013" name="Curr. Biol.">
        <title>The Genome of the Foraminiferan Reticulomyxa filosa.</title>
        <authorList>
            <person name="Glockner G."/>
            <person name="Hulsmann N."/>
            <person name="Schleicher M."/>
            <person name="Noegel A.A."/>
            <person name="Eichinger L."/>
            <person name="Gallinger C."/>
            <person name="Pawlowski J."/>
            <person name="Sierra R."/>
            <person name="Euteneuer U."/>
            <person name="Pillet L."/>
            <person name="Moustafa A."/>
            <person name="Platzer M."/>
            <person name="Groth M."/>
            <person name="Szafranski K."/>
            <person name="Schliwa M."/>
        </authorList>
    </citation>
    <scope>NUCLEOTIDE SEQUENCE [LARGE SCALE GENOMIC DNA]</scope>
</reference>
<comment type="caution">
    <text evidence="2">The sequence shown here is derived from an EMBL/GenBank/DDBJ whole genome shotgun (WGS) entry which is preliminary data.</text>
</comment>
<dbReference type="GO" id="GO:0006508">
    <property type="term" value="P:proteolysis"/>
    <property type="evidence" value="ECO:0007669"/>
    <property type="project" value="InterPro"/>
</dbReference>
<dbReference type="InterPro" id="IPR011600">
    <property type="entry name" value="Pept_C14_caspase"/>
</dbReference>